<dbReference type="InterPro" id="IPR029062">
    <property type="entry name" value="Class_I_gatase-like"/>
</dbReference>
<keyword evidence="2" id="KW-0456">Lyase</keyword>
<feature type="domain" description="DJ-1/PfpI" evidence="4">
    <location>
        <begin position="31"/>
        <end position="223"/>
    </location>
</feature>
<evidence type="ECO:0000313" key="5">
    <source>
        <dbReference type="EMBL" id="BCZ85603.1"/>
    </source>
</evidence>
<evidence type="ECO:0000259" key="4">
    <source>
        <dbReference type="Pfam" id="PF01965"/>
    </source>
</evidence>
<organism evidence="5 6">
    <name type="scientific">Paraburkholderia terrae</name>
    <dbReference type="NCBI Taxonomy" id="311230"/>
    <lineage>
        <taxon>Bacteria</taxon>
        <taxon>Pseudomonadati</taxon>
        <taxon>Pseudomonadota</taxon>
        <taxon>Betaproteobacteria</taxon>
        <taxon>Burkholderiales</taxon>
        <taxon>Burkholderiaceae</taxon>
        <taxon>Paraburkholderia</taxon>
    </lineage>
</organism>
<keyword evidence="1" id="KW-0346">Stress response</keyword>
<comment type="similarity">
    <text evidence="3">Belongs to the peptidase C56 family. HSP31-like subfamily.</text>
</comment>
<accession>A0ABM7UBE9</accession>
<dbReference type="InterPro" id="IPR002818">
    <property type="entry name" value="DJ-1/PfpI"/>
</dbReference>
<gene>
    <name evidence="5" type="ORF">PTKU64_92780</name>
</gene>
<protein>
    <submittedName>
        <fullName evidence="5">Dihydroxyacetone kinase</fullName>
    </submittedName>
</protein>
<dbReference type="CDD" id="cd03141">
    <property type="entry name" value="GATase1_Hsp31_like"/>
    <property type="match status" value="1"/>
</dbReference>
<evidence type="ECO:0000256" key="2">
    <source>
        <dbReference type="ARBA" id="ARBA00023239"/>
    </source>
</evidence>
<keyword evidence="6" id="KW-1185">Reference proteome</keyword>
<evidence type="ECO:0000256" key="1">
    <source>
        <dbReference type="ARBA" id="ARBA00023016"/>
    </source>
</evidence>
<sequence>MNQQTANPRIRPALIVLTSHGTKGDTNESTGFYLSELTHPLAVFDAAGIPVAISSIQGGEPPIDGLDLSDATNERYWNDDRFRAAIRNTRPLANVDPSRYSAIFFVGGHGAMWDFPMSADLQRITRDAFESGTTVVAAVCHGPAALVNVTLTDGTYLVANRKVSAFTDEEERAVQLDEVVPFLLGSTLVARGALYQPAPAWTRNIVADGHLVTGQNPQSATGVAQAVRDLVLANAARV</sequence>
<dbReference type="Proteomes" id="UP001319874">
    <property type="component" value="Plasmid pPT365"/>
</dbReference>
<dbReference type="Gene3D" id="3.40.50.880">
    <property type="match status" value="1"/>
</dbReference>
<evidence type="ECO:0000313" key="6">
    <source>
        <dbReference type="Proteomes" id="UP001319874"/>
    </source>
</evidence>
<dbReference type="PANTHER" id="PTHR48094">
    <property type="entry name" value="PROTEIN/NUCLEIC ACID DEGLYCASE DJ-1-RELATED"/>
    <property type="match status" value="1"/>
</dbReference>
<keyword evidence="5" id="KW-0418">Kinase</keyword>
<dbReference type="Pfam" id="PF01965">
    <property type="entry name" value="DJ-1_PfpI"/>
    <property type="match status" value="1"/>
</dbReference>
<evidence type="ECO:0000256" key="3">
    <source>
        <dbReference type="ARBA" id="ARBA00038493"/>
    </source>
</evidence>
<keyword evidence="5" id="KW-0614">Plasmid</keyword>
<dbReference type="InterPro" id="IPR050325">
    <property type="entry name" value="Prot/Nucl_acid_deglycase"/>
</dbReference>
<dbReference type="SUPFAM" id="SSF52317">
    <property type="entry name" value="Class I glutamine amidotransferase-like"/>
    <property type="match status" value="1"/>
</dbReference>
<geneLocation type="plasmid" evidence="5 6">
    <name>pPT365</name>
</geneLocation>
<dbReference type="PANTHER" id="PTHR48094:SF11">
    <property type="entry name" value="GLUTATHIONE-INDEPENDENT GLYOXALASE HSP31-RELATED"/>
    <property type="match status" value="1"/>
</dbReference>
<dbReference type="EMBL" id="AP024959">
    <property type="protein sequence ID" value="BCZ85603.1"/>
    <property type="molecule type" value="Genomic_DNA"/>
</dbReference>
<reference evidence="5 6" key="1">
    <citation type="journal article" date="2022" name="Front. Microbiol.">
        <title>Identification and characterization of a novel class of self-sufficient cytochrome P450 hydroxylase involved in cyclohexanecarboxylate degradation in Paraburkholderia terrae strain KU-64.</title>
        <authorList>
            <person name="Yamamoto T."/>
            <person name="Hasegawa Y."/>
            <person name="Iwaki H."/>
        </authorList>
    </citation>
    <scope>NUCLEOTIDE SEQUENCE [LARGE SCALE GENOMIC DNA]</scope>
    <source>
        <strain evidence="5 6">KU-64</strain>
    </source>
</reference>
<proteinExistence type="inferred from homology"/>
<name>A0ABM7UBE9_9BURK</name>
<dbReference type="GO" id="GO:0016301">
    <property type="term" value="F:kinase activity"/>
    <property type="evidence" value="ECO:0007669"/>
    <property type="project" value="UniProtKB-KW"/>
</dbReference>
<keyword evidence="5" id="KW-0808">Transferase</keyword>